<dbReference type="AlphaFoldDB" id="A0A2Z6DXT1"/>
<keyword evidence="3" id="KW-1185">Reference proteome</keyword>
<dbReference type="RefSeq" id="WP_119335040.1">
    <property type="nucleotide sequence ID" value="NZ_AP018558.1"/>
</dbReference>
<dbReference type="InterPro" id="IPR017945">
    <property type="entry name" value="DHBP_synth_RibB-like_a/b_dom"/>
</dbReference>
<dbReference type="PANTHER" id="PTHR42828:SF3">
    <property type="entry name" value="THREONYLCARBAMOYL-AMP SYNTHASE"/>
    <property type="match status" value="1"/>
</dbReference>
<organism evidence="2 3">
    <name type="scientific">Hydrogenophilus thermoluteolus</name>
    <name type="common">Pseudomonas hydrogenothermophila</name>
    <dbReference type="NCBI Taxonomy" id="297"/>
    <lineage>
        <taxon>Bacteria</taxon>
        <taxon>Pseudomonadati</taxon>
        <taxon>Pseudomonadota</taxon>
        <taxon>Hydrogenophilia</taxon>
        <taxon>Hydrogenophilales</taxon>
        <taxon>Hydrogenophilaceae</taxon>
        <taxon>Hydrogenophilus</taxon>
    </lineage>
</organism>
<proteinExistence type="predicted"/>
<dbReference type="KEGG" id="htl:HPTL_1027"/>
<dbReference type="EMBL" id="AP018558">
    <property type="protein sequence ID" value="BBD77291.1"/>
    <property type="molecule type" value="Genomic_DNA"/>
</dbReference>
<sequence length="215" mass="23291">MTAKRIPLHPRNPQPRGIAQLAQMLANGGIVAIPTDASYSLVWPVGDANALVQVRRLRGVDDNHLFTLFCPDLSILGQYARVDNQQYRLLKLGTPGPFTFILEGSHELPRRVLHPKRRTIGLRVPDHPVVQALLAAHGAPLLATTVQPAGAEEPLSDPDAILDQLGHVLAAVVDTEEIPQGATTIIDLTERPPVIRRLGLGDPARLGLEVVESET</sequence>
<dbReference type="OrthoDB" id="9781656at2"/>
<name>A0A2Z6DXT1_HYDTE</name>
<dbReference type="PROSITE" id="PS51163">
    <property type="entry name" value="YRDC"/>
    <property type="match status" value="1"/>
</dbReference>
<dbReference type="Proteomes" id="UP000262004">
    <property type="component" value="Chromosome"/>
</dbReference>
<evidence type="ECO:0000313" key="2">
    <source>
        <dbReference type="EMBL" id="BBD77291.1"/>
    </source>
</evidence>
<dbReference type="InterPro" id="IPR052532">
    <property type="entry name" value="SUA5_domain"/>
</dbReference>
<feature type="domain" description="YrdC-like" evidence="1">
    <location>
        <begin position="15"/>
        <end position="201"/>
    </location>
</feature>
<dbReference type="PANTHER" id="PTHR42828">
    <property type="entry name" value="DHBP SYNTHASE RIBB-LIKE ALPHA/BETA DOMAIN-CONTAINING PROTEIN"/>
    <property type="match status" value="1"/>
</dbReference>
<evidence type="ECO:0000259" key="1">
    <source>
        <dbReference type="PROSITE" id="PS51163"/>
    </source>
</evidence>
<dbReference type="Pfam" id="PF01300">
    <property type="entry name" value="Sua5_yciO_yrdC"/>
    <property type="match status" value="1"/>
</dbReference>
<dbReference type="GO" id="GO:0003725">
    <property type="term" value="F:double-stranded RNA binding"/>
    <property type="evidence" value="ECO:0007669"/>
    <property type="project" value="InterPro"/>
</dbReference>
<accession>A0A2Z6DXT1</accession>
<dbReference type="InterPro" id="IPR006070">
    <property type="entry name" value="Sua5-like_dom"/>
</dbReference>
<dbReference type="NCBIfam" id="TIGR00057">
    <property type="entry name" value="L-threonylcarbamoyladenylate synthase"/>
    <property type="match status" value="1"/>
</dbReference>
<reference evidence="2 3" key="1">
    <citation type="submission" date="2018-04" db="EMBL/GenBank/DDBJ databases">
        <title>Complete genome sequence of Hydrogenophilus thermoluteolus TH-1.</title>
        <authorList>
            <person name="Arai H."/>
        </authorList>
    </citation>
    <scope>NUCLEOTIDE SEQUENCE [LARGE SCALE GENOMIC DNA]</scope>
    <source>
        <strain evidence="2 3">TH-1</strain>
    </source>
</reference>
<dbReference type="SUPFAM" id="SSF55821">
    <property type="entry name" value="YrdC/RibB"/>
    <property type="match status" value="1"/>
</dbReference>
<evidence type="ECO:0000313" key="3">
    <source>
        <dbReference type="Proteomes" id="UP000262004"/>
    </source>
</evidence>
<gene>
    <name evidence="2" type="ORF">HPTL_1027</name>
</gene>
<dbReference type="Gene3D" id="3.90.870.10">
    <property type="entry name" value="DHBP synthase"/>
    <property type="match status" value="1"/>
</dbReference>
<protein>
    <submittedName>
        <fullName evidence="2">Sua5/YciO/YrdC/YwlC family protein</fullName>
    </submittedName>
</protein>